<dbReference type="RefSeq" id="WP_250828519.1">
    <property type="nucleotide sequence ID" value="NZ_JAMOIL010000031.1"/>
</dbReference>
<evidence type="ECO:0000313" key="3">
    <source>
        <dbReference type="Proteomes" id="UP001139485"/>
    </source>
</evidence>
<evidence type="ECO:0000313" key="2">
    <source>
        <dbReference type="EMBL" id="MCM0622286.1"/>
    </source>
</evidence>
<reference evidence="2" key="1">
    <citation type="submission" date="2022-05" db="EMBL/GenBank/DDBJ databases">
        <authorList>
            <person name="Tuo L."/>
        </authorList>
    </citation>
    <scope>NUCLEOTIDE SEQUENCE</scope>
    <source>
        <strain evidence="2">BSK12Z-4</strain>
    </source>
</reference>
<name>A0A9X2DAD4_9ACTN</name>
<protein>
    <submittedName>
        <fullName evidence="2">Uncharacterized protein</fullName>
    </submittedName>
</protein>
<feature type="region of interest" description="Disordered" evidence="1">
    <location>
        <begin position="1"/>
        <end position="24"/>
    </location>
</feature>
<comment type="caution">
    <text evidence="2">The sequence shown here is derived from an EMBL/GenBank/DDBJ whole genome shotgun (WGS) entry which is preliminary data.</text>
</comment>
<dbReference type="EMBL" id="JAMOIL010000031">
    <property type="protein sequence ID" value="MCM0622286.1"/>
    <property type="molecule type" value="Genomic_DNA"/>
</dbReference>
<sequence>MSPRLERMPRLGSSPREEAGHFGDLPRLLVDRGTTAPRQAIQALLAFGHRPQQCVAVRDQEGTEWLLAALVAGGLVEVHAEAREPWSFEDEQVPFGARVRATWHPLDTVRAVHFSVPELDEAHDGTAPMRGTWTIHLAGGATLQLDSSGEETAPGAAGSVEVFAQAVTVARCR</sequence>
<accession>A0A9X2DAD4</accession>
<dbReference type="Proteomes" id="UP001139485">
    <property type="component" value="Unassembled WGS sequence"/>
</dbReference>
<feature type="compositionally biased region" description="Basic and acidic residues" evidence="1">
    <location>
        <begin position="1"/>
        <end position="21"/>
    </location>
</feature>
<proteinExistence type="predicted"/>
<evidence type="ECO:0000256" key="1">
    <source>
        <dbReference type="SAM" id="MobiDB-lite"/>
    </source>
</evidence>
<organism evidence="2 3">
    <name type="scientific">Nocardioides bruguierae</name>
    <dbReference type="NCBI Taxonomy" id="2945102"/>
    <lineage>
        <taxon>Bacteria</taxon>
        <taxon>Bacillati</taxon>
        <taxon>Actinomycetota</taxon>
        <taxon>Actinomycetes</taxon>
        <taxon>Propionibacteriales</taxon>
        <taxon>Nocardioidaceae</taxon>
        <taxon>Nocardioides</taxon>
    </lineage>
</organism>
<gene>
    <name evidence="2" type="ORF">M8330_18495</name>
</gene>
<dbReference type="AlphaFoldDB" id="A0A9X2DAD4"/>
<keyword evidence="3" id="KW-1185">Reference proteome</keyword>